<dbReference type="AlphaFoldDB" id="A0A2T9Z8N1"/>
<gene>
    <name evidence="6" type="ORF">BB560_004638</name>
</gene>
<evidence type="ECO:0000256" key="4">
    <source>
        <dbReference type="ARBA" id="ARBA00023163"/>
    </source>
</evidence>
<dbReference type="Pfam" id="PF11571">
    <property type="entry name" value="Med27"/>
    <property type="match status" value="1"/>
</dbReference>
<comment type="caution">
    <text evidence="6">The sequence shown here is derived from an EMBL/GenBank/DDBJ whole genome shotgun (WGS) entry which is preliminary data.</text>
</comment>
<evidence type="ECO:0000313" key="6">
    <source>
        <dbReference type="EMBL" id="PVV00961.1"/>
    </source>
</evidence>
<reference evidence="6 7" key="1">
    <citation type="journal article" date="2018" name="MBio">
        <title>Comparative Genomics Reveals the Core Gene Toolbox for the Fungus-Insect Symbiosis.</title>
        <authorList>
            <person name="Wang Y."/>
            <person name="Stata M."/>
            <person name="Wang W."/>
            <person name="Stajich J.E."/>
            <person name="White M.M."/>
            <person name="Moncalvo J.M."/>
        </authorList>
    </citation>
    <scope>NUCLEOTIDE SEQUENCE [LARGE SCALE GENOMIC DNA]</scope>
    <source>
        <strain evidence="6 7">SC-DP-2</strain>
    </source>
</reference>
<proteinExistence type="inferred from homology"/>
<evidence type="ECO:0000256" key="5">
    <source>
        <dbReference type="ARBA" id="ARBA00023242"/>
    </source>
</evidence>
<evidence type="ECO:0000313" key="7">
    <source>
        <dbReference type="Proteomes" id="UP000245609"/>
    </source>
</evidence>
<keyword evidence="4" id="KW-0804">Transcription</keyword>
<dbReference type="EMBL" id="MBFS01001478">
    <property type="protein sequence ID" value="PVV00961.1"/>
    <property type="molecule type" value="Genomic_DNA"/>
</dbReference>
<name>A0A2T9Z8N1_9FUNG</name>
<protein>
    <submittedName>
        <fullName evidence="6">Uncharacterized protein</fullName>
    </submittedName>
</protein>
<evidence type="ECO:0000256" key="3">
    <source>
        <dbReference type="ARBA" id="ARBA00023015"/>
    </source>
</evidence>
<dbReference type="Proteomes" id="UP000245609">
    <property type="component" value="Unassembled WGS sequence"/>
</dbReference>
<accession>A0A2T9Z8N1</accession>
<dbReference type="OrthoDB" id="1868004at2759"/>
<keyword evidence="5" id="KW-0539">Nucleus</keyword>
<evidence type="ECO:0000256" key="2">
    <source>
        <dbReference type="ARBA" id="ARBA00008048"/>
    </source>
</evidence>
<keyword evidence="3" id="KW-0805">Transcription regulation</keyword>
<dbReference type="InterPro" id="IPR021627">
    <property type="entry name" value="Mediator_Med27"/>
</dbReference>
<comment type="subcellular location">
    <subcellularLocation>
        <location evidence="1">Nucleus</location>
    </subcellularLocation>
</comment>
<sequence>MSEESLEAIDDSIDFIYSFLNELTIFKKDFELFCASEDLDHLKSAYNSLTKLMINFPILKSLIKTCKKKLKKVDKNQINKPNLISSSHFMPTSNDLLLSKIKTSINSDFFGPSQDKISTRISSLELFDFLENFRLYFQEVEIYVYNVETSNEISVRFQFGEVIALTVTFGSFNEDGMAFSNLSLPGGIAFEIGGFHVSSTSPNVFSNLISTNGKNSPAKESKILTIIQSQVDYKWNHCVLSSSSEIMKLAKMLLWFQTYFSLYRSPCMNCKKILKYEPTVAQWVPPVLRIQSSESSSEYSSVVGPTIFNPFHLSCI</sequence>
<comment type="similarity">
    <text evidence="2">Belongs to the Mediator complex subunit 27 family.</text>
</comment>
<evidence type="ECO:0000256" key="1">
    <source>
        <dbReference type="ARBA" id="ARBA00004123"/>
    </source>
</evidence>
<dbReference type="GO" id="GO:0016592">
    <property type="term" value="C:mediator complex"/>
    <property type="evidence" value="ECO:0007669"/>
    <property type="project" value="InterPro"/>
</dbReference>
<organism evidence="6 7">
    <name type="scientific">Smittium megazygosporum</name>
    <dbReference type="NCBI Taxonomy" id="133381"/>
    <lineage>
        <taxon>Eukaryota</taxon>
        <taxon>Fungi</taxon>
        <taxon>Fungi incertae sedis</taxon>
        <taxon>Zoopagomycota</taxon>
        <taxon>Kickxellomycotina</taxon>
        <taxon>Harpellomycetes</taxon>
        <taxon>Harpellales</taxon>
        <taxon>Legeriomycetaceae</taxon>
        <taxon>Smittium</taxon>
    </lineage>
</organism>
<keyword evidence="7" id="KW-1185">Reference proteome</keyword>